<proteinExistence type="predicted"/>
<keyword evidence="3" id="KW-1185">Reference proteome</keyword>
<protein>
    <submittedName>
        <fullName evidence="2">Uncharacterized protein</fullName>
    </submittedName>
</protein>
<feature type="transmembrane region" description="Helical" evidence="1">
    <location>
        <begin position="178"/>
        <end position="195"/>
    </location>
</feature>
<feature type="transmembrane region" description="Helical" evidence="1">
    <location>
        <begin position="41"/>
        <end position="62"/>
    </location>
</feature>
<gene>
    <name evidence="2" type="ORF">D7322_20750</name>
</gene>
<dbReference type="OrthoDB" id="6181406at2"/>
<dbReference type="RefSeq" id="WP_121126147.1">
    <property type="nucleotide sequence ID" value="NZ_RBWS01000017.1"/>
</dbReference>
<evidence type="ECO:0000313" key="2">
    <source>
        <dbReference type="EMBL" id="RKO69699.1"/>
    </source>
</evidence>
<name>A0A420VU04_9SPHI</name>
<keyword evidence="1" id="KW-1133">Transmembrane helix</keyword>
<sequence length="438" mass="50262">MKEYTFKYQNNSGLLYLLLVLIGIPFGLIFLTVWLMEYVQWIFWPNIVLMLSLMVFGVWRFVKKSKAIDTITLDKEGFTSLSYGRVLYKDIHSIPPYGPLQAPPPSMRIKLNNGKKLVWLFNPDHPQSAVEAITFAAFREELLHHLEQQALAPQGGNPGENTATSLVSQIEESKKRDYRYIAIPISAVFALVMLFRTCGADFIKQQRDKETAGFRDAILDMEKTYETNVLKAKDVAAVYGLTFGPVFLWTNDPRATVVFRPDIPRDPYGAEINVIGLRHAEDNKLLEQYIQHPDSVNYDLTIVNTAEKFYAVMNKSIFSREDSLTVPIYLTVYNPKESLPSPFSQKVVDSTFRPIRYSTSIAIPRAGEPKSEILDHMDFASVRSILKKYRGTYFYMVAKEQDGISAQQFEKIKILVLKNFEEHKVDTEQFESRRCNSE</sequence>
<reference evidence="2 3" key="1">
    <citation type="submission" date="2018-10" db="EMBL/GenBank/DDBJ databases">
        <title>Sphingobacterium sp. M05W1-28.</title>
        <authorList>
            <person name="Cai H."/>
        </authorList>
    </citation>
    <scope>NUCLEOTIDE SEQUENCE [LARGE SCALE GENOMIC DNA]</scope>
    <source>
        <strain evidence="2 3">M05W1-28</strain>
    </source>
</reference>
<keyword evidence="1" id="KW-0472">Membrane</keyword>
<dbReference type="AlphaFoldDB" id="A0A420VU04"/>
<feature type="transmembrane region" description="Helical" evidence="1">
    <location>
        <begin position="12"/>
        <end position="35"/>
    </location>
</feature>
<comment type="caution">
    <text evidence="2">The sequence shown here is derived from an EMBL/GenBank/DDBJ whole genome shotgun (WGS) entry which is preliminary data.</text>
</comment>
<evidence type="ECO:0000313" key="3">
    <source>
        <dbReference type="Proteomes" id="UP000282423"/>
    </source>
</evidence>
<dbReference type="EMBL" id="RBWS01000017">
    <property type="protein sequence ID" value="RKO69699.1"/>
    <property type="molecule type" value="Genomic_DNA"/>
</dbReference>
<accession>A0A420VU04</accession>
<keyword evidence="1" id="KW-0812">Transmembrane</keyword>
<evidence type="ECO:0000256" key="1">
    <source>
        <dbReference type="SAM" id="Phobius"/>
    </source>
</evidence>
<dbReference type="Proteomes" id="UP000282423">
    <property type="component" value="Unassembled WGS sequence"/>
</dbReference>
<organism evidence="2 3">
    <name type="scientific">Sphingobacterium puteale</name>
    <dbReference type="NCBI Taxonomy" id="2420510"/>
    <lineage>
        <taxon>Bacteria</taxon>
        <taxon>Pseudomonadati</taxon>
        <taxon>Bacteroidota</taxon>
        <taxon>Sphingobacteriia</taxon>
        <taxon>Sphingobacteriales</taxon>
        <taxon>Sphingobacteriaceae</taxon>
        <taxon>Sphingobacterium</taxon>
    </lineage>
</organism>